<dbReference type="PANTHER" id="PTHR43581">
    <property type="entry name" value="ATP/GTP PHOSPHATASE"/>
    <property type="match status" value="1"/>
</dbReference>
<dbReference type="InterPro" id="IPR027417">
    <property type="entry name" value="P-loop_NTPase"/>
</dbReference>
<keyword evidence="2" id="KW-0067">ATP-binding</keyword>
<dbReference type="Pfam" id="PF13175">
    <property type="entry name" value="AAA_15"/>
    <property type="match status" value="1"/>
</dbReference>
<dbReference type="RefSeq" id="WP_212639243.1">
    <property type="nucleotide sequence ID" value="NZ_CP059558.1"/>
</dbReference>
<evidence type="ECO:0000313" key="3">
    <source>
        <dbReference type="Proteomes" id="UP000679388"/>
    </source>
</evidence>
<keyword evidence="2" id="KW-0547">Nucleotide-binding</keyword>
<reference evidence="2" key="1">
    <citation type="submission" date="2020-07" db="EMBL/GenBank/DDBJ databases">
        <title>Acinetobacter junii strain YR7 chromosome and plasmid pNDM-YR7.</title>
        <authorList>
            <person name="Tang B."/>
        </authorList>
    </citation>
    <scope>NUCLEOTIDE SEQUENCE</scope>
    <source>
        <strain evidence="2">YR7</strain>
    </source>
</reference>
<dbReference type="InterPro" id="IPR051396">
    <property type="entry name" value="Bact_Antivir_Def_Nuclease"/>
</dbReference>
<dbReference type="GO" id="GO:0005524">
    <property type="term" value="F:ATP binding"/>
    <property type="evidence" value="ECO:0007669"/>
    <property type="project" value="UniProtKB-KW"/>
</dbReference>
<dbReference type="EMBL" id="CP059558">
    <property type="protein sequence ID" value="QUY37467.1"/>
    <property type="molecule type" value="Genomic_DNA"/>
</dbReference>
<protein>
    <submittedName>
        <fullName evidence="2">ATP-binding protein</fullName>
    </submittedName>
</protein>
<feature type="domain" description="Endonuclease GajA/Old nuclease/RecF-like AAA" evidence="1">
    <location>
        <begin position="165"/>
        <end position="273"/>
    </location>
</feature>
<dbReference type="Gene3D" id="3.40.50.300">
    <property type="entry name" value="P-loop containing nucleotide triphosphate hydrolases"/>
    <property type="match status" value="1"/>
</dbReference>
<dbReference type="GeneID" id="70091785"/>
<evidence type="ECO:0000313" key="2">
    <source>
        <dbReference type="EMBL" id="QUY37467.1"/>
    </source>
</evidence>
<sequence>MYGEQYESINFLVGVNGSGKSRYLNKIAKKFNSYQYNVLAISNTVFDKIDSKYSKKISANRGRYMLKKTFIESLLSDDKSIRAYDVLNYLGFNREVKILFKFPKRVCKRNLYNYLAEQLNSRNKPLIKKYYDIHEIDEISNIFLDQMDDQGEGRFYLSLSDFDVRNKTKYNYFLDKILSFELPSNIVKVDIFLSKNNDEFSLNATSSGEAHFISNMLFLINNLLDYKTNIILIDEPEISLHPKWQREYVLKIYDYFYKHDIKLFIATHSPLIISKVQVANKDIYQDYIQKVKYNIFKVEHEKLQSVEDDEDYSIESLYWEVFGVLTPDNSFLSRYCVQLLDKFDLKKITYAEIRREFQRMKEACDLTLQRQVLTDIEERFVIRNEN</sequence>
<dbReference type="PANTHER" id="PTHR43581:SF2">
    <property type="entry name" value="EXCINUCLEASE ATPASE SUBUNIT"/>
    <property type="match status" value="1"/>
</dbReference>
<proteinExistence type="predicted"/>
<dbReference type="InterPro" id="IPR041685">
    <property type="entry name" value="AAA_GajA/Old/RecF-like"/>
</dbReference>
<evidence type="ECO:0000259" key="1">
    <source>
        <dbReference type="Pfam" id="PF13175"/>
    </source>
</evidence>
<dbReference type="Proteomes" id="UP000679388">
    <property type="component" value="Chromosome"/>
</dbReference>
<dbReference type="SUPFAM" id="SSF52540">
    <property type="entry name" value="P-loop containing nucleoside triphosphate hydrolases"/>
    <property type="match status" value="1"/>
</dbReference>
<dbReference type="AlphaFoldDB" id="A0AAX1MIV1"/>
<gene>
    <name evidence="2" type="ORF">H2677_04600</name>
</gene>
<name>A0AAX1MIV1_ACIJU</name>
<accession>A0AAX1MIV1</accession>
<organism evidence="2 3">
    <name type="scientific">Acinetobacter junii</name>
    <dbReference type="NCBI Taxonomy" id="40215"/>
    <lineage>
        <taxon>Bacteria</taxon>
        <taxon>Pseudomonadati</taxon>
        <taxon>Pseudomonadota</taxon>
        <taxon>Gammaproteobacteria</taxon>
        <taxon>Moraxellales</taxon>
        <taxon>Moraxellaceae</taxon>
        <taxon>Acinetobacter</taxon>
    </lineage>
</organism>